<keyword evidence="3" id="KW-1185">Reference proteome</keyword>
<dbReference type="Pfam" id="PF00882">
    <property type="entry name" value="Zn_dep_PLPC"/>
    <property type="match status" value="1"/>
</dbReference>
<evidence type="ECO:0000313" key="2">
    <source>
        <dbReference type="EMBL" id="RCX10340.1"/>
    </source>
</evidence>
<evidence type="ECO:0000313" key="3">
    <source>
        <dbReference type="Proteomes" id="UP000253034"/>
    </source>
</evidence>
<dbReference type="AlphaFoldDB" id="A0A369ALU3"/>
<dbReference type="RefSeq" id="WP_114299517.1">
    <property type="nucleotide sequence ID" value="NZ_QPJT01000030.1"/>
</dbReference>
<comment type="caution">
    <text evidence="2">The sequence shown here is derived from an EMBL/GenBank/DDBJ whole genome shotgun (WGS) entry which is preliminary data.</text>
</comment>
<organism evidence="2 3">
    <name type="scientific">Anaerobacterium chartisolvens</name>
    <dbReference type="NCBI Taxonomy" id="1297424"/>
    <lineage>
        <taxon>Bacteria</taxon>
        <taxon>Bacillati</taxon>
        <taxon>Bacillota</taxon>
        <taxon>Clostridia</taxon>
        <taxon>Eubacteriales</taxon>
        <taxon>Oscillospiraceae</taxon>
        <taxon>Anaerobacterium</taxon>
    </lineage>
</organism>
<dbReference type="Proteomes" id="UP000253034">
    <property type="component" value="Unassembled WGS sequence"/>
</dbReference>
<dbReference type="InterPro" id="IPR029002">
    <property type="entry name" value="PLPC/GPLD1"/>
</dbReference>
<sequence length="262" mass="29957">MPSTYAHYTFGKKVLSQLPHDIQNIAAQHETAYHIGLHGPDILFYYSPLIKNPVNRTGHRIHKEPASFFLEHAAKTIRKSGDEKSLVYILGFICHFVLDSRCHPYIEEVIKATTLSHSKIETEFDRSLMLKAGLDPLKFNPGENIVPDRSLATHIENLYVNITREQIYKSIVSMRRYIALLAYPQNIVRFIVKGLMKITGNNSSIGEMIMDKTPDLRCDNTNHKLYALYNESVSLAAELVSEYYYGIEKNSGLNEYFSHNFG</sequence>
<accession>A0A369ALU3</accession>
<protein>
    <submittedName>
        <fullName evidence="2">Zinc dependent phospholipase C</fullName>
    </submittedName>
</protein>
<evidence type="ECO:0000259" key="1">
    <source>
        <dbReference type="Pfam" id="PF00882"/>
    </source>
</evidence>
<proteinExistence type="predicted"/>
<feature type="domain" description="Phospholipase C/D" evidence="1">
    <location>
        <begin position="7"/>
        <end position="140"/>
    </location>
</feature>
<reference evidence="2 3" key="1">
    <citation type="submission" date="2018-07" db="EMBL/GenBank/DDBJ databases">
        <title>Genomic Encyclopedia of Type Strains, Phase IV (KMG-IV): sequencing the most valuable type-strain genomes for metagenomic binning, comparative biology and taxonomic classification.</title>
        <authorList>
            <person name="Goeker M."/>
        </authorList>
    </citation>
    <scope>NUCLEOTIDE SEQUENCE [LARGE SCALE GENOMIC DNA]</scope>
    <source>
        <strain evidence="2 3">DSM 27016</strain>
    </source>
</reference>
<dbReference type="OrthoDB" id="9810528at2"/>
<gene>
    <name evidence="2" type="ORF">DFR58_1305</name>
</gene>
<name>A0A369ALU3_9FIRM</name>
<dbReference type="EMBL" id="QPJT01000030">
    <property type="protein sequence ID" value="RCX10340.1"/>
    <property type="molecule type" value="Genomic_DNA"/>
</dbReference>